<organism evidence="4 5">
    <name type="scientific">Populus alba x Populus x berolinensis</name>
    <dbReference type="NCBI Taxonomy" id="444605"/>
    <lineage>
        <taxon>Eukaryota</taxon>
        <taxon>Viridiplantae</taxon>
        <taxon>Streptophyta</taxon>
        <taxon>Embryophyta</taxon>
        <taxon>Tracheophyta</taxon>
        <taxon>Spermatophyta</taxon>
        <taxon>Magnoliopsida</taxon>
        <taxon>eudicotyledons</taxon>
        <taxon>Gunneridae</taxon>
        <taxon>Pentapetalae</taxon>
        <taxon>rosids</taxon>
        <taxon>fabids</taxon>
        <taxon>Malpighiales</taxon>
        <taxon>Salicaceae</taxon>
        <taxon>Saliceae</taxon>
        <taxon>Populus</taxon>
    </lineage>
</organism>
<dbReference type="AlphaFoldDB" id="A0AAD6RAG8"/>
<protein>
    <recommendedName>
        <fullName evidence="1">Chalcone/stilbene synthase C-terminal domain-containing protein</fullName>
    </recommendedName>
</protein>
<dbReference type="EMBL" id="JAQIZT010000003">
    <property type="protein sequence ID" value="KAJ7005024.1"/>
    <property type="molecule type" value="Genomic_DNA"/>
</dbReference>
<proteinExistence type="predicted"/>
<name>A0AAD6RAG8_9ROSI</name>
<dbReference type="GO" id="GO:0016746">
    <property type="term" value="F:acyltransferase activity"/>
    <property type="evidence" value="ECO:0007669"/>
    <property type="project" value="InterPro"/>
</dbReference>
<evidence type="ECO:0000313" key="5">
    <source>
        <dbReference type="Proteomes" id="UP001164929"/>
    </source>
</evidence>
<dbReference type="Proteomes" id="UP001164929">
    <property type="component" value="Chromosome 3"/>
</dbReference>
<dbReference type="Gene3D" id="3.40.47.10">
    <property type="match status" value="1"/>
</dbReference>
<accession>A0AAD6RAG8</accession>
<evidence type="ECO:0000313" key="3">
    <source>
        <dbReference type="EMBL" id="KAJ7005024.1"/>
    </source>
</evidence>
<keyword evidence="5" id="KW-1185">Reference proteome</keyword>
<feature type="domain" description="Chalcone/stilbene synthase C-terminal" evidence="1">
    <location>
        <begin position="13"/>
        <end position="50"/>
    </location>
</feature>
<evidence type="ECO:0000259" key="1">
    <source>
        <dbReference type="Pfam" id="PF02797"/>
    </source>
</evidence>
<dbReference type="Pfam" id="PF02797">
    <property type="entry name" value="Chal_sti_synt_C"/>
    <property type="match status" value="1"/>
</dbReference>
<evidence type="ECO:0000313" key="2">
    <source>
        <dbReference type="EMBL" id="KAJ7004965.1"/>
    </source>
</evidence>
<comment type="caution">
    <text evidence="4">The sequence shown here is derived from an EMBL/GenBank/DDBJ whole genome shotgun (WGS) entry which is preliminary data.</text>
</comment>
<evidence type="ECO:0000313" key="4">
    <source>
        <dbReference type="EMBL" id="KAJ7005359.1"/>
    </source>
</evidence>
<dbReference type="EMBL" id="JAQIZT010000003">
    <property type="protein sequence ID" value="KAJ7004965.1"/>
    <property type="molecule type" value="Genomic_DNA"/>
</dbReference>
<dbReference type="InterPro" id="IPR016039">
    <property type="entry name" value="Thiolase-like"/>
</dbReference>
<dbReference type="InterPro" id="IPR012328">
    <property type="entry name" value="Chalcone/stilbene_synt_C"/>
</dbReference>
<gene>
    <name evidence="2" type="ORF">NC653_009706</name>
    <name evidence="3" type="ORF">NC653_009747</name>
    <name evidence="4" type="ORF">NC653_009994</name>
</gene>
<dbReference type="EMBL" id="JAQIZT010000003">
    <property type="protein sequence ID" value="KAJ7005359.1"/>
    <property type="molecule type" value="Genomic_DNA"/>
</dbReference>
<reference evidence="4" key="1">
    <citation type="journal article" date="2023" name="Mol. Ecol. Resour.">
        <title>Chromosome-level genome assembly of a triploid poplar Populus alba 'Berolinensis'.</title>
        <authorList>
            <person name="Chen S."/>
            <person name="Yu Y."/>
            <person name="Wang X."/>
            <person name="Wang S."/>
            <person name="Zhang T."/>
            <person name="Zhou Y."/>
            <person name="He R."/>
            <person name="Meng N."/>
            <person name="Wang Y."/>
            <person name="Liu W."/>
            <person name="Liu Z."/>
            <person name="Liu J."/>
            <person name="Guo Q."/>
            <person name="Huang H."/>
            <person name="Sederoff R.R."/>
            <person name="Wang G."/>
            <person name="Qu G."/>
            <person name="Chen S."/>
        </authorList>
    </citation>
    <scope>NUCLEOTIDE SEQUENCE</scope>
    <source>
        <strain evidence="4">SC-2020</strain>
    </source>
</reference>
<sequence length="54" mass="5835">METCGVQASSLFLRRGSAEERKATSSEGLDLGVLFRFGPGVKILTIVLRCFATD</sequence>